<reference evidence="11 12" key="1">
    <citation type="submission" date="2023-05" db="EMBL/GenBank/DDBJ databases">
        <title>Chelatococcus sp. nov., a moderately thermophilic bacterium isolated from hot spring microbial mat.</title>
        <authorList>
            <person name="Hu C.-J."/>
            <person name="Li W.-J."/>
        </authorList>
    </citation>
    <scope>NUCLEOTIDE SEQUENCE [LARGE SCALE GENOMIC DNA]</scope>
    <source>
        <strain evidence="11 12">SYSU G07232</strain>
    </source>
</reference>
<comment type="similarity">
    <text evidence="8">Belongs to the shikimate dehydrogenase family.</text>
</comment>
<feature type="active site" description="Proton acceptor" evidence="8">
    <location>
        <position position="94"/>
    </location>
</feature>
<comment type="catalytic activity">
    <reaction evidence="7 8">
        <text>shikimate + NADP(+) = 3-dehydroshikimate + NADPH + H(+)</text>
        <dbReference type="Rhea" id="RHEA:17737"/>
        <dbReference type="ChEBI" id="CHEBI:15378"/>
        <dbReference type="ChEBI" id="CHEBI:16630"/>
        <dbReference type="ChEBI" id="CHEBI:36208"/>
        <dbReference type="ChEBI" id="CHEBI:57783"/>
        <dbReference type="ChEBI" id="CHEBI:58349"/>
        <dbReference type="EC" id="1.1.1.25"/>
    </reaction>
</comment>
<evidence type="ECO:0000259" key="9">
    <source>
        <dbReference type="Pfam" id="PF01488"/>
    </source>
</evidence>
<comment type="pathway">
    <text evidence="1 8">Metabolic intermediate biosynthesis; chorismate biosynthesis; chorismate from D-erythrose 4-phosphate and phosphoenolpyruvate: step 4/7.</text>
</comment>
<feature type="domain" description="Shikimate dehydrogenase substrate binding N-terminal" evidence="10">
    <location>
        <begin position="32"/>
        <end position="117"/>
    </location>
</feature>
<feature type="domain" description="Quinate/shikimate 5-dehydrogenase/glutamyl-tRNA reductase" evidence="9">
    <location>
        <begin position="150"/>
        <end position="207"/>
    </location>
</feature>
<dbReference type="NCBIfam" id="NF001319">
    <property type="entry name" value="PRK00258.3-3"/>
    <property type="match status" value="1"/>
</dbReference>
<dbReference type="EMBL" id="JASJEV010000003">
    <property type="protein sequence ID" value="MDJ1158069.1"/>
    <property type="molecule type" value="Genomic_DNA"/>
</dbReference>
<dbReference type="Pfam" id="PF01488">
    <property type="entry name" value="Shikimate_DH"/>
    <property type="match status" value="1"/>
</dbReference>
<evidence type="ECO:0000259" key="10">
    <source>
        <dbReference type="Pfam" id="PF08501"/>
    </source>
</evidence>
<protein>
    <recommendedName>
        <fullName evidence="2 8">Shikimate dehydrogenase (NADP(+))</fullName>
        <shortName evidence="8">SDH</shortName>
        <ecNumber evidence="2 8">1.1.1.25</ecNumber>
    </recommendedName>
</protein>
<dbReference type="PANTHER" id="PTHR21089:SF1">
    <property type="entry name" value="BIFUNCTIONAL 3-DEHYDROQUINATE DEHYDRATASE_SHIKIMATE DEHYDROGENASE, CHLOROPLASTIC"/>
    <property type="match status" value="1"/>
</dbReference>
<gene>
    <name evidence="8" type="primary">aroE</name>
    <name evidence="11" type="ORF">QNA08_07455</name>
</gene>
<feature type="binding site" evidence="8">
    <location>
        <position position="130"/>
    </location>
    <ligand>
        <name>shikimate</name>
        <dbReference type="ChEBI" id="CHEBI:36208"/>
    </ligand>
</feature>
<dbReference type="HAMAP" id="MF_00222">
    <property type="entry name" value="Shikimate_DH_AroE"/>
    <property type="match status" value="1"/>
</dbReference>
<dbReference type="InterPro" id="IPR022893">
    <property type="entry name" value="Shikimate_DH_fam"/>
</dbReference>
<dbReference type="NCBIfam" id="TIGR00507">
    <property type="entry name" value="aroE"/>
    <property type="match status" value="1"/>
</dbReference>
<proteinExistence type="inferred from homology"/>
<evidence type="ECO:0000256" key="8">
    <source>
        <dbReference type="HAMAP-Rule" id="MF_00222"/>
    </source>
</evidence>
<keyword evidence="12" id="KW-1185">Reference proteome</keyword>
<evidence type="ECO:0000313" key="11">
    <source>
        <dbReference type="EMBL" id="MDJ1158069.1"/>
    </source>
</evidence>
<comment type="caution">
    <text evidence="8">Lacks conserved residue(s) required for the propagation of feature annotation.</text>
</comment>
<feature type="binding site" evidence="8">
    <location>
        <position position="266"/>
    </location>
    <ligand>
        <name>NADP(+)</name>
        <dbReference type="ChEBI" id="CHEBI:58349"/>
    </ligand>
</feature>
<dbReference type="PANTHER" id="PTHR21089">
    <property type="entry name" value="SHIKIMATE DEHYDROGENASE"/>
    <property type="match status" value="1"/>
</dbReference>
<comment type="function">
    <text evidence="8">Involved in the biosynthesis of the chorismate, which leads to the biosynthesis of aromatic amino acids. Catalyzes the reversible NADPH linked reduction of 3-dehydroshikimate (DHSA) to yield shikimate (SA).</text>
</comment>
<comment type="caution">
    <text evidence="11">The sequence shown here is derived from an EMBL/GenBank/DDBJ whole genome shotgun (WGS) entry which is preliminary data.</text>
</comment>
<dbReference type="Gene3D" id="3.40.50.720">
    <property type="entry name" value="NAD(P)-binding Rossmann-like Domain"/>
    <property type="match status" value="1"/>
</dbReference>
<organism evidence="11 12">
    <name type="scientific">Chelatococcus albus</name>
    <dbReference type="NCBI Taxonomy" id="3047466"/>
    <lineage>
        <taxon>Bacteria</taxon>
        <taxon>Pseudomonadati</taxon>
        <taxon>Pseudomonadota</taxon>
        <taxon>Alphaproteobacteria</taxon>
        <taxon>Hyphomicrobiales</taxon>
        <taxon>Chelatococcaceae</taxon>
        <taxon>Chelatococcus</taxon>
    </lineage>
</organism>
<evidence type="ECO:0000256" key="4">
    <source>
        <dbReference type="ARBA" id="ARBA00022857"/>
    </source>
</evidence>
<keyword evidence="4 8" id="KW-0521">NADP</keyword>
<evidence type="ECO:0000256" key="7">
    <source>
        <dbReference type="ARBA" id="ARBA00049442"/>
    </source>
</evidence>
<evidence type="ECO:0000256" key="1">
    <source>
        <dbReference type="ARBA" id="ARBA00004871"/>
    </source>
</evidence>
<dbReference type="InterPro" id="IPR046346">
    <property type="entry name" value="Aminoacid_DH-like_N_sf"/>
</dbReference>
<feature type="binding site" evidence="8">
    <location>
        <position position="243"/>
    </location>
    <ligand>
        <name>NADP(+)</name>
        <dbReference type="ChEBI" id="CHEBI:58349"/>
    </ligand>
</feature>
<evidence type="ECO:0000256" key="2">
    <source>
        <dbReference type="ARBA" id="ARBA00012962"/>
    </source>
</evidence>
<dbReference type="NCBIfam" id="NF009201">
    <property type="entry name" value="PRK12549.1"/>
    <property type="match status" value="1"/>
</dbReference>
<dbReference type="InterPro" id="IPR036291">
    <property type="entry name" value="NAD(P)-bd_dom_sf"/>
</dbReference>
<dbReference type="InterPro" id="IPR011342">
    <property type="entry name" value="Shikimate_DH"/>
</dbReference>
<feature type="binding site" evidence="8">
    <location>
        <begin position="154"/>
        <end position="158"/>
    </location>
    <ligand>
        <name>NADP(+)</name>
        <dbReference type="ChEBI" id="CHEBI:58349"/>
    </ligand>
</feature>
<feature type="binding site" evidence="8">
    <location>
        <position position="245"/>
    </location>
    <ligand>
        <name>shikimate</name>
        <dbReference type="ChEBI" id="CHEBI:36208"/>
    </ligand>
</feature>
<feature type="binding site" evidence="8">
    <location>
        <begin position="40"/>
        <end position="42"/>
    </location>
    <ligand>
        <name>shikimate</name>
        <dbReference type="ChEBI" id="CHEBI:36208"/>
    </ligand>
</feature>
<feature type="binding site" evidence="8">
    <location>
        <position position="273"/>
    </location>
    <ligand>
        <name>shikimate</name>
        <dbReference type="ChEBI" id="CHEBI:36208"/>
    </ligand>
</feature>
<sequence>MAALQPAAARETGLRTAIVDPTPPERRLLTGLLGYPIAHSASPAMHEAAAQHAGLSCRYHLIEVPGADGDALRAMLEGVRRLGFAGINVTFPYKEAVVPLLDELSPAAAMIGAVNTVVVRDGRLVGHNTDASGFARVSAPLVREAGFGPVALIGAGGVGKAAAFALAEQGVRELRIFDRATGKAEHLASALEGRCRAHVAGSIEETLAGAVGLVNGTPAGMKPNFASPVDARLLHAGLFVADAVYTPLWTTLLRDARAAGARVMTGRDLAIAQAVDAFRLFVGVDPEPEAMASAFDAVMAMREAQEDDR</sequence>
<evidence type="ECO:0000256" key="3">
    <source>
        <dbReference type="ARBA" id="ARBA00022605"/>
    </source>
</evidence>
<keyword evidence="6 8" id="KW-0057">Aromatic amino acid biosynthesis</keyword>
<dbReference type="InterPro" id="IPR013708">
    <property type="entry name" value="Shikimate_DH-bd_N"/>
</dbReference>
<dbReference type="SUPFAM" id="SSF53223">
    <property type="entry name" value="Aminoacid dehydrogenase-like, N-terminal domain"/>
    <property type="match status" value="1"/>
</dbReference>
<comment type="subunit">
    <text evidence="8">Homodimer.</text>
</comment>
<dbReference type="CDD" id="cd01065">
    <property type="entry name" value="NAD_bind_Shikimate_DH"/>
    <property type="match status" value="1"/>
</dbReference>
<dbReference type="Gene3D" id="3.40.50.10860">
    <property type="entry name" value="Leucine Dehydrogenase, chain A, domain 1"/>
    <property type="match status" value="1"/>
</dbReference>
<keyword evidence="5 8" id="KW-0560">Oxidoreductase</keyword>
<dbReference type="Pfam" id="PF08501">
    <property type="entry name" value="Shikimate_dh_N"/>
    <property type="match status" value="1"/>
</dbReference>
<dbReference type="Proteomes" id="UP001321492">
    <property type="component" value="Unassembled WGS sequence"/>
</dbReference>
<evidence type="ECO:0000256" key="6">
    <source>
        <dbReference type="ARBA" id="ARBA00023141"/>
    </source>
</evidence>
<dbReference type="EC" id="1.1.1.25" evidence="2 8"/>
<accession>A0ABT7AFC4</accession>
<evidence type="ECO:0000313" key="12">
    <source>
        <dbReference type="Proteomes" id="UP001321492"/>
    </source>
</evidence>
<keyword evidence="3 8" id="KW-0028">Amino-acid biosynthesis</keyword>
<dbReference type="GO" id="GO:0004764">
    <property type="term" value="F:shikimate 3-dehydrogenase (NADP+) activity"/>
    <property type="evidence" value="ECO:0007669"/>
    <property type="project" value="UniProtKB-EC"/>
</dbReference>
<feature type="binding site" evidence="8">
    <location>
        <position position="90"/>
    </location>
    <ligand>
        <name>shikimate</name>
        <dbReference type="ChEBI" id="CHEBI:36208"/>
    </ligand>
</feature>
<evidence type="ECO:0000256" key="5">
    <source>
        <dbReference type="ARBA" id="ARBA00023002"/>
    </source>
</evidence>
<dbReference type="RefSeq" id="WP_283740050.1">
    <property type="nucleotide sequence ID" value="NZ_JASJEV010000003.1"/>
</dbReference>
<dbReference type="InterPro" id="IPR006151">
    <property type="entry name" value="Shikm_DH/Glu-tRNA_Rdtase"/>
</dbReference>
<dbReference type="SUPFAM" id="SSF51735">
    <property type="entry name" value="NAD(P)-binding Rossmann-fold domains"/>
    <property type="match status" value="1"/>
</dbReference>
<name>A0ABT7AFC4_9HYPH</name>
<feature type="binding site" evidence="8">
    <location>
        <position position="115"/>
    </location>
    <ligand>
        <name>shikimate</name>
        <dbReference type="ChEBI" id="CHEBI:36208"/>
    </ligand>
</feature>